<feature type="binding site" evidence="8">
    <location>
        <position position="305"/>
    </location>
    <ligand>
        <name>Zn(2+)</name>
        <dbReference type="ChEBI" id="CHEBI:29105"/>
        <label>2</label>
    </ligand>
</feature>
<feature type="binding site" evidence="8">
    <location>
        <position position="141"/>
    </location>
    <ligand>
        <name>Mg(2+)</name>
        <dbReference type="ChEBI" id="CHEBI:18420"/>
    </ligand>
</feature>
<feature type="binding site" evidence="8">
    <location>
        <position position="49"/>
    </location>
    <ligand>
        <name>Zn(2+)</name>
        <dbReference type="ChEBI" id="CHEBI:29105"/>
        <label>2</label>
    </ligand>
</feature>
<dbReference type="STRING" id="1150368.SAMN02927921_02477"/>
<dbReference type="RefSeq" id="WP_072317685.1">
    <property type="nucleotide sequence ID" value="NZ_FPJE01000012.1"/>
</dbReference>
<proteinExistence type="inferred from homology"/>
<protein>
    <submittedName>
        <fullName evidence="10">Alkaline phosphatase</fullName>
    </submittedName>
</protein>
<dbReference type="PRINTS" id="PR00113">
    <property type="entry name" value="ALKPHPHTASE"/>
</dbReference>
<keyword evidence="11" id="KW-1185">Reference proteome</keyword>
<evidence type="ECO:0000313" key="11">
    <source>
        <dbReference type="Proteomes" id="UP000182248"/>
    </source>
</evidence>
<dbReference type="InterPro" id="IPR018299">
    <property type="entry name" value="Alkaline_phosphatase_AS"/>
</dbReference>
<feature type="binding site" evidence="8">
    <location>
        <position position="49"/>
    </location>
    <ligand>
        <name>Mg(2+)</name>
        <dbReference type="ChEBI" id="CHEBI:18420"/>
    </ligand>
</feature>
<evidence type="ECO:0000256" key="1">
    <source>
        <dbReference type="ARBA" id="ARBA00005984"/>
    </source>
</evidence>
<dbReference type="PROSITE" id="PS00123">
    <property type="entry name" value="ALKALINE_PHOSPHATASE"/>
    <property type="match status" value="1"/>
</dbReference>
<evidence type="ECO:0000256" key="7">
    <source>
        <dbReference type="PIRSR" id="PIRSR601952-1"/>
    </source>
</evidence>
<keyword evidence="4" id="KW-0378">Hydrolase</keyword>
<dbReference type="CDD" id="cd16012">
    <property type="entry name" value="ALP"/>
    <property type="match status" value="1"/>
</dbReference>
<organism evidence="10 11">
    <name type="scientific">Sinomicrobium oceani</name>
    <dbReference type="NCBI Taxonomy" id="1150368"/>
    <lineage>
        <taxon>Bacteria</taxon>
        <taxon>Pseudomonadati</taxon>
        <taxon>Bacteroidota</taxon>
        <taxon>Flavobacteriia</taxon>
        <taxon>Flavobacteriales</taxon>
        <taxon>Flavobacteriaceae</taxon>
        <taxon>Sinomicrobium</taxon>
    </lineage>
</organism>
<comment type="cofactor">
    <cofactor evidence="8">
        <name>Zn(2+)</name>
        <dbReference type="ChEBI" id="CHEBI:29105"/>
    </cofactor>
    <text evidence="8">Binds 2 Zn(2+) ions.</text>
</comment>
<accession>A0A1K1QDP3</accession>
<comment type="cofactor">
    <cofactor evidence="8">
        <name>Mg(2+)</name>
        <dbReference type="ChEBI" id="CHEBI:18420"/>
    </cofactor>
    <text evidence="8">Binds 1 Mg(2+) ion.</text>
</comment>
<keyword evidence="5 8" id="KW-0862">Zinc</keyword>
<feature type="binding site" evidence="8">
    <location>
        <position position="257"/>
    </location>
    <ligand>
        <name>Mg(2+)</name>
        <dbReference type="ChEBI" id="CHEBI:18420"/>
    </ligand>
</feature>
<dbReference type="OrthoDB" id="9794455at2"/>
<evidence type="ECO:0000313" key="10">
    <source>
        <dbReference type="EMBL" id="SFW57763.1"/>
    </source>
</evidence>
<evidence type="ECO:0000256" key="3">
    <source>
        <dbReference type="ARBA" id="ARBA00022723"/>
    </source>
</evidence>
<feature type="active site" description="Phosphoserine intermediate" evidence="7">
    <location>
        <position position="90"/>
    </location>
</feature>
<dbReference type="PANTHER" id="PTHR11596:SF5">
    <property type="entry name" value="ALKALINE PHOSPHATASE"/>
    <property type="match status" value="1"/>
</dbReference>
<keyword evidence="6 8" id="KW-0460">Magnesium</keyword>
<evidence type="ECO:0000256" key="6">
    <source>
        <dbReference type="ARBA" id="ARBA00022842"/>
    </source>
</evidence>
<keyword evidence="2" id="KW-0597">Phosphoprotein</keyword>
<feature type="binding site" evidence="8">
    <location>
        <position position="143"/>
    </location>
    <ligand>
        <name>Mg(2+)</name>
        <dbReference type="ChEBI" id="CHEBI:18420"/>
    </ligand>
</feature>
<dbReference type="InterPro" id="IPR001952">
    <property type="entry name" value="Alkaline_phosphatase"/>
</dbReference>
<dbReference type="AlphaFoldDB" id="A0A1K1QDP3"/>
<evidence type="ECO:0000256" key="9">
    <source>
        <dbReference type="RuleBase" id="RU003946"/>
    </source>
</evidence>
<dbReference type="PROSITE" id="PS51257">
    <property type="entry name" value="PROKAR_LIPOPROTEIN"/>
    <property type="match status" value="1"/>
</dbReference>
<dbReference type="GO" id="GO:0046872">
    <property type="term" value="F:metal ion binding"/>
    <property type="evidence" value="ECO:0007669"/>
    <property type="project" value="UniProtKB-KW"/>
</dbReference>
<gene>
    <name evidence="10" type="ORF">SAMN02927921_02477</name>
</gene>
<dbReference type="Pfam" id="PF00245">
    <property type="entry name" value="Alk_phosphatase"/>
    <property type="match status" value="2"/>
</dbReference>
<evidence type="ECO:0000256" key="4">
    <source>
        <dbReference type="ARBA" id="ARBA00022801"/>
    </source>
</evidence>
<evidence type="ECO:0000256" key="2">
    <source>
        <dbReference type="ARBA" id="ARBA00022553"/>
    </source>
</evidence>
<keyword evidence="3 8" id="KW-0479">Metal-binding</keyword>
<dbReference type="SMART" id="SM00098">
    <property type="entry name" value="alkPPc"/>
    <property type="match status" value="1"/>
</dbReference>
<sequence>MPYLFKTFALASISMLTLGCQSPGNKENTETNPTPATEAPLSIILMIGDGMGLSQVSSASYFKDTVSNFERFPVTGLSKTSCTSHRITDSAAGATALSTGEKTYKKAIGVSADTVALPTILELLKAKDYRTGLISLTAITHATPAAFYAHVENRDMHEAIALDMMKAQVDFFAGAGLKYFTEREDGKNLYAGLRDLGYHMDSTGMATVDPAVRNGFLLAPESMPSKTQGRGDFLPEATAKALGYFEENDKPFFLMVEGSYIDWGGHAKDPEMMVQEVLDFDKTIGVALDYVNTHPNTLLIVTADHETGGAAVGKYYDTDSNTGKKTEDPDKVAVYFITDQHTGTHVPVFATGKGKELFSGIYENNEIFHKMMKAAAMH</sequence>
<name>A0A1K1QDP3_9FLAO</name>
<reference evidence="10 11" key="1">
    <citation type="submission" date="2016-11" db="EMBL/GenBank/DDBJ databases">
        <authorList>
            <person name="Jaros S."/>
            <person name="Januszkiewicz K."/>
            <person name="Wedrychowicz H."/>
        </authorList>
    </citation>
    <scope>NUCLEOTIDE SEQUENCE [LARGE SCALE GENOMIC DNA]</scope>
    <source>
        <strain evidence="10 11">CGMCC 1.12145</strain>
    </source>
</reference>
<comment type="similarity">
    <text evidence="1 9">Belongs to the alkaline phosphatase family.</text>
</comment>
<feature type="binding site" evidence="8">
    <location>
        <position position="304"/>
    </location>
    <ligand>
        <name>Zn(2+)</name>
        <dbReference type="ChEBI" id="CHEBI:29105"/>
        <label>2</label>
    </ligand>
</feature>
<evidence type="ECO:0000256" key="5">
    <source>
        <dbReference type="ARBA" id="ARBA00022833"/>
    </source>
</evidence>
<feature type="binding site" evidence="8">
    <location>
        <position position="266"/>
    </location>
    <ligand>
        <name>Zn(2+)</name>
        <dbReference type="ChEBI" id="CHEBI:29105"/>
        <label>2</label>
    </ligand>
</feature>
<dbReference type="InterPro" id="IPR017850">
    <property type="entry name" value="Alkaline_phosphatase_core_sf"/>
</dbReference>
<evidence type="ECO:0000256" key="8">
    <source>
        <dbReference type="PIRSR" id="PIRSR601952-2"/>
    </source>
</evidence>
<feature type="binding site" evidence="8">
    <location>
        <position position="262"/>
    </location>
    <ligand>
        <name>Zn(2+)</name>
        <dbReference type="ChEBI" id="CHEBI:29105"/>
        <label>2</label>
    </ligand>
</feature>
<dbReference type="SUPFAM" id="SSF53649">
    <property type="entry name" value="Alkaline phosphatase-like"/>
    <property type="match status" value="1"/>
</dbReference>
<feature type="binding site" evidence="8">
    <location>
        <position position="341"/>
    </location>
    <ligand>
        <name>Zn(2+)</name>
        <dbReference type="ChEBI" id="CHEBI:29105"/>
        <label>2</label>
    </ligand>
</feature>
<dbReference type="GO" id="GO:0004035">
    <property type="term" value="F:alkaline phosphatase activity"/>
    <property type="evidence" value="ECO:0007669"/>
    <property type="project" value="TreeGrafter"/>
</dbReference>
<dbReference type="EMBL" id="FPJE01000012">
    <property type="protein sequence ID" value="SFW57763.1"/>
    <property type="molecule type" value="Genomic_DNA"/>
</dbReference>
<dbReference type="PANTHER" id="PTHR11596">
    <property type="entry name" value="ALKALINE PHOSPHATASE"/>
    <property type="match status" value="1"/>
</dbReference>
<dbReference type="Proteomes" id="UP000182248">
    <property type="component" value="Unassembled WGS sequence"/>
</dbReference>
<dbReference type="Gene3D" id="3.40.720.10">
    <property type="entry name" value="Alkaline Phosphatase, subunit A"/>
    <property type="match status" value="1"/>
</dbReference>